<dbReference type="Proteomes" id="UP000704611">
    <property type="component" value="Unassembled WGS sequence"/>
</dbReference>
<evidence type="ECO:0008006" key="3">
    <source>
        <dbReference type="Google" id="ProtNLM"/>
    </source>
</evidence>
<sequence>MKYNPKFNIWLDNNVLIAMVKGSWTELDAKDYARDFKAAAIPLTGGDWANITFLENWHLGVPGIEPIIKELVGWTIEHNLRYSAHVYWPNTVKEFQLDKMVKKVPQRFELQRFMHPQQAFDWLETHGFNTDNQQRLAVD</sequence>
<dbReference type="RefSeq" id="WP_217670776.1">
    <property type="nucleotide sequence ID" value="NZ_JAHRID010000008.1"/>
</dbReference>
<keyword evidence="2" id="KW-1185">Reference proteome</keyword>
<accession>A0ABS6MNX1</accession>
<organism evidence="1 2">
    <name type="scientific">Arsukibacterium indicum</name>
    <dbReference type="NCBI Taxonomy" id="2848612"/>
    <lineage>
        <taxon>Bacteria</taxon>
        <taxon>Pseudomonadati</taxon>
        <taxon>Pseudomonadota</taxon>
        <taxon>Gammaproteobacteria</taxon>
        <taxon>Chromatiales</taxon>
        <taxon>Chromatiaceae</taxon>
        <taxon>Arsukibacterium</taxon>
    </lineage>
</organism>
<evidence type="ECO:0000313" key="1">
    <source>
        <dbReference type="EMBL" id="MBV2130499.1"/>
    </source>
</evidence>
<evidence type="ECO:0000313" key="2">
    <source>
        <dbReference type="Proteomes" id="UP000704611"/>
    </source>
</evidence>
<proteinExistence type="predicted"/>
<reference evidence="1 2" key="1">
    <citation type="submission" date="2021-06" db="EMBL/GenBank/DDBJ databases">
        <title>Rheinheimera indica sp. nov., isolated from deep-sea sediment.</title>
        <authorList>
            <person name="Wang Z."/>
            <person name="Zhang X.-Y."/>
        </authorList>
    </citation>
    <scope>NUCLEOTIDE SEQUENCE [LARGE SCALE GENOMIC DNA]</scope>
    <source>
        <strain evidence="1 2">SM2107</strain>
    </source>
</reference>
<gene>
    <name evidence="1" type="ORF">KQY15_15495</name>
</gene>
<comment type="caution">
    <text evidence="1">The sequence shown here is derived from an EMBL/GenBank/DDBJ whole genome shotgun (WGS) entry which is preliminary data.</text>
</comment>
<protein>
    <recommendedName>
        <fullName evidence="3">STAS/SEC14 domain-containing protein</fullName>
    </recommendedName>
</protein>
<name>A0ABS6MNX1_9GAMM</name>
<dbReference type="EMBL" id="JAHRID010000008">
    <property type="protein sequence ID" value="MBV2130499.1"/>
    <property type="molecule type" value="Genomic_DNA"/>
</dbReference>